<dbReference type="CDD" id="cd00082">
    <property type="entry name" value="HisKA"/>
    <property type="match status" value="1"/>
</dbReference>
<dbReference type="Proteomes" id="UP000198876">
    <property type="component" value="Unassembled WGS sequence"/>
</dbReference>
<evidence type="ECO:0000313" key="11">
    <source>
        <dbReference type="EMBL" id="SFG70925.1"/>
    </source>
</evidence>
<dbReference type="OrthoDB" id="8127at2157"/>
<dbReference type="EMBL" id="FOOQ01000003">
    <property type="protein sequence ID" value="SFG70925.1"/>
    <property type="molecule type" value="Genomic_DNA"/>
</dbReference>
<evidence type="ECO:0000256" key="2">
    <source>
        <dbReference type="ARBA" id="ARBA00012438"/>
    </source>
</evidence>
<gene>
    <name evidence="11" type="ORF">SAMN04488063_2736</name>
</gene>
<dbReference type="Gene3D" id="1.10.287.130">
    <property type="match status" value="1"/>
</dbReference>
<dbReference type="PROSITE" id="PS50110">
    <property type="entry name" value="RESPONSE_REGULATORY"/>
    <property type="match status" value="1"/>
</dbReference>
<dbReference type="CDD" id="cd00075">
    <property type="entry name" value="HATPase"/>
    <property type="match status" value="1"/>
</dbReference>
<dbReference type="InterPro" id="IPR035965">
    <property type="entry name" value="PAS-like_dom_sf"/>
</dbReference>
<dbReference type="SMART" id="SM00388">
    <property type="entry name" value="HisKA"/>
    <property type="match status" value="1"/>
</dbReference>
<keyword evidence="4" id="KW-0808">Transferase</keyword>
<dbReference type="Pfam" id="PF02518">
    <property type="entry name" value="HATPase_c"/>
    <property type="match status" value="1"/>
</dbReference>
<evidence type="ECO:0000256" key="3">
    <source>
        <dbReference type="ARBA" id="ARBA00022553"/>
    </source>
</evidence>
<dbReference type="PANTHER" id="PTHR43711">
    <property type="entry name" value="TWO-COMPONENT HISTIDINE KINASE"/>
    <property type="match status" value="1"/>
</dbReference>
<dbReference type="InterPro" id="IPR001789">
    <property type="entry name" value="Sig_transdc_resp-reg_receiver"/>
</dbReference>
<feature type="domain" description="Response regulatory" evidence="9">
    <location>
        <begin position="9"/>
        <end position="125"/>
    </location>
</feature>
<dbReference type="PRINTS" id="PR00344">
    <property type="entry name" value="BCTRLSENSOR"/>
</dbReference>
<dbReference type="InterPro" id="IPR004358">
    <property type="entry name" value="Sig_transdc_His_kin-like_C"/>
</dbReference>
<dbReference type="Pfam" id="PF13426">
    <property type="entry name" value="PAS_9"/>
    <property type="match status" value="1"/>
</dbReference>
<keyword evidence="12" id="KW-1185">Reference proteome</keyword>
<dbReference type="Gene3D" id="3.40.50.2300">
    <property type="match status" value="1"/>
</dbReference>
<dbReference type="InterPro" id="IPR029016">
    <property type="entry name" value="GAF-like_dom_sf"/>
</dbReference>
<evidence type="ECO:0000259" key="8">
    <source>
        <dbReference type="PROSITE" id="PS50109"/>
    </source>
</evidence>
<dbReference type="SMART" id="SM00387">
    <property type="entry name" value="HATPase_c"/>
    <property type="match status" value="1"/>
</dbReference>
<evidence type="ECO:0000256" key="1">
    <source>
        <dbReference type="ARBA" id="ARBA00000085"/>
    </source>
</evidence>
<dbReference type="SUPFAM" id="SSF55781">
    <property type="entry name" value="GAF domain-like"/>
    <property type="match status" value="1"/>
</dbReference>
<evidence type="ECO:0000256" key="5">
    <source>
        <dbReference type="ARBA" id="ARBA00022777"/>
    </source>
</evidence>
<dbReference type="Pfam" id="PF00512">
    <property type="entry name" value="HisKA"/>
    <property type="match status" value="1"/>
</dbReference>
<dbReference type="Gene3D" id="3.30.450.40">
    <property type="match status" value="1"/>
</dbReference>
<organism evidence="11 12">
    <name type="scientific">Halopelagius inordinatus</name>
    <dbReference type="NCBI Taxonomy" id="553467"/>
    <lineage>
        <taxon>Archaea</taxon>
        <taxon>Methanobacteriati</taxon>
        <taxon>Methanobacteriota</taxon>
        <taxon>Stenosarchaea group</taxon>
        <taxon>Halobacteria</taxon>
        <taxon>Halobacteriales</taxon>
        <taxon>Haloferacaceae</taxon>
    </lineage>
</organism>
<dbReference type="SUPFAM" id="SSF55874">
    <property type="entry name" value="ATPase domain of HSP90 chaperone/DNA topoisomerase II/histidine kinase"/>
    <property type="match status" value="1"/>
</dbReference>
<dbReference type="Pfam" id="PF00072">
    <property type="entry name" value="Response_reg"/>
    <property type="match status" value="1"/>
</dbReference>
<sequence length="872" mass="97917">MSQSRSLISVLCVDDEPGMAELIGTYLERFDDRLSATAATGSREALELIDETEFDCIVSDYDMPGSDGLQLLEAVRADSPDLPFILFTGRGSEEIASDAISRGVTDYMQKESETEQYQVLAQRISNTVRQHRLSQVATTARENAETILEASPNAIFVTTDGRCVYANPTALDLVSSVSKADVLGSPISTFLHHDHDRDVFRDAQRGDALEQERLSVRDDGEETPVEATTREITWDGNPAVVYILRDITDRIAYEQELGYRQSLLRSTFEASPDGILFTDTERKIMTYNDQFFELWGIPEEVLESGDRKLALEIALDRVADGDAFRQYIESQYQNPEESQHNQVRLRDGTIVDQYSTFALAEDETPLGVVWFYRDITEVKRLEQTQQEAFDRMTDAVYAVDENWDFTFLNERAGRLLRRDTDDLLGENVWTEFPEAVDTDIYDRYHEAVEGNEPVSFELYYDPLETEFEIRAFPSETGLTVYFRDITEQRQTQTELMQSVETLHELYETASDPEMSFEEKQRELLQVGSEYLDLPYGFVTEIAESTQTVVASTGTHELLQPGESCPLDDAYCRRTISTESGLLAVQNSGAEGWSGDPAHERFELETYIGGKIVVEGELYGTVCFASSEPREGGFSEMEWTFVELLSRWLAYELEQREHQSQLEAKNAQLEEFASIVSHDLRNPLSVADGYLELAMEEDDTEHLSKVERAHDRMKGLIDDILTLAREGEIVNEPTRVDLRTLIEGCWENVDTEDARLVVDAEGTVVADESRSAQLLENLVRNAVEHGGRTVTVTVGDLPDGFYLEDDGSGIPEDVRSKLFQPGFSTKEGGTGIGLRVADQIATAHGWDIAATASSTGGARFEITGVERPSETVV</sequence>
<dbReference type="InterPro" id="IPR003661">
    <property type="entry name" value="HisK_dim/P_dom"/>
</dbReference>
<proteinExistence type="predicted"/>
<dbReference type="SUPFAM" id="SSF52172">
    <property type="entry name" value="CheY-like"/>
    <property type="match status" value="1"/>
</dbReference>
<dbReference type="CDD" id="cd00130">
    <property type="entry name" value="PAS"/>
    <property type="match status" value="3"/>
</dbReference>
<dbReference type="CDD" id="cd00156">
    <property type="entry name" value="REC"/>
    <property type="match status" value="1"/>
</dbReference>
<dbReference type="InterPro" id="IPR003018">
    <property type="entry name" value="GAF"/>
</dbReference>
<dbReference type="InterPro" id="IPR005467">
    <property type="entry name" value="His_kinase_dom"/>
</dbReference>
<feature type="domain" description="PAS" evidence="10">
    <location>
        <begin position="381"/>
        <end position="451"/>
    </location>
</feature>
<dbReference type="SUPFAM" id="SSF47384">
    <property type="entry name" value="Homodimeric domain of signal transducing histidine kinase"/>
    <property type="match status" value="1"/>
</dbReference>
<reference evidence="12" key="1">
    <citation type="submission" date="2016-10" db="EMBL/GenBank/DDBJ databases">
        <authorList>
            <person name="Varghese N."/>
            <person name="Submissions S."/>
        </authorList>
    </citation>
    <scope>NUCLEOTIDE SEQUENCE [LARGE SCALE GENOMIC DNA]</scope>
    <source>
        <strain evidence="12">CGMCC 1.7739</strain>
    </source>
</reference>
<dbReference type="PROSITE" id="PS50112">
    <property type="entry name" value="PAS"/>
    <property type="match status" value="2"/>
</dbReference>
<name>A0A1I2U1B6_9EURY</name>
<keyword evidence="5" id="KW-0418">Kinase</keyword>
<evidence type="ECO:0000259" key="10">
    <source>
        <dbReference type="PROSITE" id="PS50112"/>
    </source>
</evidence>
<evidence type="ECO:0000313" key="12">
    <source>
        <dbReference type="Proteomes" id="UP000198876"/>
    </source>
</evidence>
<dbReference type="STRING" id="553467.SAMN04488063_2736"/>
<dbReference type="InterPro" id="IPR036097">
    <property type="entry name" value="HisK_dim/P_sf"/>
</dbReference>
<dbReference type="InterPro" id="IPR036890">
    <property type="entry name" value="HATPase_C_sf"/>
</dbReference>
<dbReference type="InterPro" id="IPR013656">
    <property type="entry name" value="PAS_4"/>
</dbReference>
<dbReference type="InterPro" id="IPR003594">
    <property type="entry name" value="HATPase_dom"/>
</dbReference>
<dbReference type="InterPro" id="IPR050736">
    <property type="entry name" value="Sensor_HK_Regulatory"/>
</dbReference>
<dbReference type="SMART" id="SM00448">
    <property type="entry name" value="REC"/>
    <property type="match status" value="1"/>
</dbReference>
<dbReference type="NCBIfam" id="TIGR00229">
    <property type="entry name" value="sensory_box"/>
    <property type="match status" value="2"/>
</dbReference>
<evidence type="ECO:0000256" key="6">
    <source>
        <dbReference type="ARBA" id="ARBA00023012"/>
    </source>
</evidence>
<protein>
    <recommendedName>
        <fullName evidence="2">histidine kinase</fullName>
        <ecNumber evidence="2">2.7.13.3</ecNumber>
    </recommendedName>
</protein>
<dbReference type="GO" id="GO:0000155">
    <property type="term" value="F:phosphorelay sensor kinase activity"/>
    <property type="evidence" value="ECO:0007669"/>
    <property type="project" value="InterPro"/>
</dbReference>
<feature type="domain" description="PAS" evidence="10">
    <location>
        <begin position="260"/>
        <end position="300"/>
    </location>
</feature>
<dbReference type="PROSITE" id="PS50109">
    <property type="entry name" value="HIS_KIN"/>
    <property type="match status" value="1"/>
</dbReference>
<dbReference type="InterPro" id="IPR000014">
    <property type="entry name" value="PAS"/>
</dbReference>
<accession>A0A1I2U1B6</accession>
<evidence type="ECO:0000259" key="9">
    <source>
        <dbReference type="PROSITE" id="PS50110"/>
    </source>
</evidence>
<dbReference type="SUPFAM" id="SSF55785">
    <property type="entry name" value="PYP-like sensor domain (PAS domain)"/>
    <property type="match status" value="3"/>
</dbReference>
<feature type="domain" description="Histidine kinase" evidence="8">
    <location>
        <begin position="674"/>
        <end position="862"/>
    </location>
</feature>
<keyword evidence="3 7" id="KW-0597">Phosphoprotein</keyword>
<dbReference type="AlphaFoldDB" id="A0A1I2U1B6"/>
<dbReference type="PANTHER" id="PTHR43711:SF1">
    <property type="entry name" value="HISTIDINE KINASE 1"/>
    <property type="match status" value="1"/>
</dbReference>
<comment type="catalytic activity">
    <reaction evidence="1">
        <text>ATP + protein L-histidine = ADP + protein N-phospho-L-histidine.</text>
        <dbReference type="EC" id="2.7.13.3"/>
    </reaction>
</comment>
<dbReference type="Gene3D" id="3.30.565.10">
    <property type="entry name" value="Histidine kinase-like ATPase, C-terminal domain"/>
    <property type="match status" value="1"/>
</dbReference>
<dbReference type="Gene3D" id="3.30.450.20">
    <property type="entry name" value="PAS domain"/>
    <property type="match status" value="3"/>
</dbReference>
<evidence type="ECO:0000256" key="4">
    <source>
        <dbReference type="ARBA" id="ARBA00022679"/>
    </source>
</evidence>
<keyword evidence="6" id="KW-0902">Two-component regulatory system</keyword>
<dbReference type="SMART" id="SM00065">
    <property type="entry name" value="GAF"/>
    <property type="match status" value="1"/>
</dbReference>
<dbReference type="SMART" id="SM00091">
    <property type="entry name" value="PAS"/>
    <property type="match status" value="3"/>
</dbReference>
<evidence type="ECO:0000256" key="7">
    <source>
        <dbReference type="PROSITE-ProRule" id="PRU00169"/>
    </source>
</evidence>
<feature type="modified residue" description="4-aspartylphosphate" evidence="7">
    <location>
        <position position="60"/>
    </location>
</feature>
<dbReference type="EC" id="2.7.13.3" evidence="2"/>
<dbReference type="Pfam" id="PF08448">
    <property type="entry name" value="PAS_4"/>
    <property type="match status" value="1"/>
</dbReference>
<dbReference type="Pfam" id="PF13188">
    <property type="entry name" value="PAS_8"/>
    <property type="match status" value="1"/>
</dbReference>
<dbReference type="RefSeq" id="WP_092893128.1">
    <property type="nucleotide sequence ID" value="NZ_FOOQ01000003.1"/>
</dbReference>
<dbReference type="InterPro" id="IPR011006">
    <property type="entry name" value="CheY-like_superfamily"/>
</dbReference>